<feature type="compositionally biased region" description="Polar residues" evidence="4">
    <location>
        <begin position="257"/>
        <end position="266"/>
    </location>
</feature>
<keyword evidence="3" id="KW-0539">Nucleus</keyword>
<gene>
    <name evidence="7" type="primary">LOC112289587</name>
    <name evidence="6" type="ORF">PHYPA_016120</name>
</gene>
<evidence type="ECO:0000313" key="7">
    <source>
        <dbReference type="EnsemblPlants" id="Pp3c12_11150V3.1"/>
    </source>
</evidence>
<name>A0A2K1JQC4_PHYPA</name>
<dbReference type="GO" id="GO:0003700">
    <property type="term" value="F:DNA-binding transcription factor activity"/>
    <property type="evidence" value="ECO:0007669"/>
    <property type="project" value="InterPro"/>
</dbReference>
<feature type="compositionally biased region" description="Polar residues" evidence="4">
    <location>
        <begin position="571"/>
        <end position="582"/>
    </location>
</feature>
<proteinExistence type="predicted"/>
<evidence type="ECO:0000256" key="4">
    <source>
        <dbReference type="SAM" id="MobiDB-lite"/>
    </source>
</evidence>
<evidence type="ECO:0000256" key="2">
    <source>
        <dbReference type="ARBA" id="ARBA00023163"/>
    </source>
</evidence>
<feature type="compositionally biased region" description="Low complexity" evidence="4">
    <location>
        <begin position="549"/>
        <end position="570"/>
    </location>
</feature>
<feature type="region of interest" description="Disordered" evidence="4">
    <location>
        <begin position="549"/>
        <end position="583"/>
    </location>
</feature>
<feature type="compositionally biased region" description="Polar residues" evidence="4">
    <location>
        <begin position="312"/>
        <end position="323"/>
    </location>
</feature>
<reference evidence="7" key="3">
    <citation type="submission" date="2020-12" db="UniProtKB">
        <authorList>
            <consortium name="EnsemblPlants"/>
        </authorList>
    </citation>
    <scope>IDENTIFICATION</scope>
</reference>
<dbReference type="GO" id="GO:0003677">
    <property type="term" value="F:DNA binding"/>
    <property type="evidence" value="ECO:0007669"/>
    <property type="project" value="InterPro"/>
</dbReference>
<keyword evidence="1" id="KW-0805">Transcription regulation</keyword>
<dbReference type="InterPro" id="IPR017930">
    <property type="entry name" value="Myb_dom"/>
</dbReference>
<sequence length="628" mass="67154">MAPILSTPPSHAPASQRDGAVASEDDIACPAHPVFSSSSKKPIPTQSMAEIMLRGRHQTPPSLSDIHGPSPSFYVAPHGSHEDYDLQHVVDVAIAVPEHGSRQLAQILYDRSFELKAPQWPRSNGLNSPQFQEPNRPPEWLRPSSATATRNLPVVAGPPNSASTQPKGQTINAPIKAESTPLRNLAFPPYANPTAESALLSPIPTVPVPAPGLVNVPETTVNVLSATTTLHREPLQVLLAGCTTSQQSSGSNASSQIAKSPTLTSDWETSNWPDIIDCMDIQNHSDVLRQQNNIPQMTASPSLLSIHHLKTDQPQQSTGTASEGSPGPSFETTHVYSAAEAAKARLRWTPELHEKFVAAVTKLGGPDRATPKSVLRLMGCNDITIYHVKSHLQKYRLIPEMSTAESKCERRRHSQCQGGLDAASTVKMSQALQMQMEVQQRLHEQLETQRQLQLRIEEQGANLQRMIDAQVIAGQALGIPSDQIANGEFFARATGCALNPEDSTVFTGVTPPHITSWSSAAGTSSGPSLKRPRVEVTVPPLVLIPKVLPTNINSNGSASSPNADASSPMSYTDTSGTSNGVMTSRGEASAYLETNAVTTAIPRHASQPQGCSPKQHGSVPAATMQSSV</sequence>
<feature type="region of interest" description="Disordered" evidence="4">
    <location>
        <begin position="310"/>
        <end position="331"/>
    </location>
</feature>
<dbReference type="PROSITE" id="PS51294">
    <property type="entry name" value="HTH_MYB"/>
    <property type="match status" value="1"/>
</dbReference>
<dbReference type="RefSeq" id="XP_024390666.1">
    <property type="nucleotide sequence ID" value="XM_024534898.2"/>
</dbReference>
<dbReference type="Gramene" id="Pp3c12_11150V3.1">
    <property type="protein sequence ID" value="Pp3c12_11150V3.1"/>
    <property type="gene ID" value="Pp3c12_11150"/>
</dbReference>
<dbReference type="EMBL" id="ABEU02000012">
    <property type="protein sequence ID" value="PNR43738.1"/>
    <property type="molecule type" value="Genomic_DNA"/>
</dbReference>
<dbReference type="Proteomes" id="UP000006727">
    <property type="component" value="Chromosome 12"/>
</dbReference>
<reference evidence="6 8" key="1">
    <citation type="journal article" date="2008" name="Science">
        <title>The Physcomitrella genome reveals evolutionary insights into the conquest of land by plants.</title>
        <authorList>
            <person name="Rensing S."/>
            <person name="Lang D."/>
            <person name="Zimmer A."/>
            <person name="Terry A."/>
            <person name="Salamov A."/>
            <person name="Shapiro H."/>
            <person name="Nishiyama T."/>
            <person name="Perroud P.-F."/>
            <person name="Lindquist E."/>
            <person name="Kamisugi Y."/>
            <person name="Tanahashi T."/>
            <person name="Sakakibara K."/>
            <person name="Fujita T."/>
            <person name="Oishi K."/>
            <person name="Shin-I T."/>
            <person name="Kuroki Y."/>
            <person name="Toyoda A."/>
            <person name="Suzuki Y."/>
            <person name="Hashimoto A."/>
            <person name="Yamaguchi K."/>
            <person name="Sugano A."/>
            <person name="Kohara Y."/>
            <person name="Fujiyama A."/>
            <person name="Anterola A."/>
            <person name="Aoki S."/>
            <person name="Ashton N."/>
            <person name="Barbazuk W.B."/>
            <person name="Barker E."/>
            <person name="Bennetzen J."/>
            <person name="Bezanilla M."/>
            <person name="Blankenship R."/>
            <person name="Cho S.H."/>
            <person name="Dutcher S."/>
            <person name="Estelle M."/>
            <person name="Fawcett J.A."/>
            <person name="Gundlach H."/>
            <person name="Hanada K."/>
            <person name="Heyl A."/>
            <person name="Hicks K.A."/>
            <person name="Hugh J."/>
            <person name="Lohr M."/>
            <person name="Mayer K."/>
            <person name="Melkozernov A."/>
            <person name="Murata T."/>
            <person name="Nelson D."/>
            <person name="Pils B."/>
            <person name="Prigge M."/>
            <person name="Reiss B."/>
            <person name="Renner T."/>
            <person name="Rombauts S."/>
            <person name="Rushton P."/>
            <person name="Sanderfoot A."/>
            <person name="Schween G."/>
            <person name="Shiu S.-H."/>
            <person name="Stueber K."/>
            <person name="Theodoulou F.L."/>
            <person name="Tu H."/>
            <person name="Van de Peer Y."/>
            <person name="Verrier P.J."/>
            <person name="Waters E."/>
            <person name="Wood A."/>
            <person name="Yang L."/>
            <person name="Cove D."/>
            <person name="Cuming A."/>
            <person name="Hasebe M."/>
            <person name="Lucas S."/>
            <person name="Mishler D.B."/>
            <person name="Reski R."/>
            <person name="Grigoriev I."/>
            <person name="Quatrano R.S."/>
            <person name="Boore J.L."/>
        </authorList>
    </citation>
    <scope>NUCLEOTIDE SEQUENCE [LARGE SCALE GENOMIC DNA]</scope>
    <source>
        <strain evidence="7 8">cv. Gransden 2004</strain>
    </source>
</reference>
<dbReference type="InterPro" id="IPR025756">
    <property type="entry name" value="Myb_CC_LHEQLE"/>
</dbReference>
<dbReference type="InterPro" id="IPR046955">
    <property type="entry name" value="PHR1-like"/>
</dbReference>
<evidence type="ECO:0000259" key="5">
    <source>
        <dbReference type="PROSITE" id="PS51294"/>
    </source>
</evidence>
<dbReference type="InterPro" id="IPR006447">
    <property type="entry name" value="Myb_dom_plants"/>
</dbReference>
<dbReference type="InterPro" id="IPR001005">
    <property type="entry name" value="SANT/Myb"/>
</dbReference>
<dbReference type="EnsemblPlants" id="Pp3c12_11150V3.2">
    <property type="protein sequence ID" value="Pp3c12_11150V3.2"/>
    <property type="gene ID" value="Pp3c12_11150"/>
</dbReference>
<feature type="compositionally biased region" description="Low complexity" evidence="4">
    <location>
        <begin position="245"/>
        <end position="256"/>
    </location>
</feature>
<feature type="region of interest" description="Disordered" evidence="4">
    <location>
        <begin position="603"/>
        <end position="628"/>
    </location>
</feature>
<keyword evidence="2" id="KW-0804">Transcription</keyword>
<dbReference type="InterPro" id="IPR009057">
    <property type="entry name" value="Homeodomain-like_sf"/>
</dbReference>
<protein>
    <recommendedName>
        <fullName evidence="5">HTH myb-type domain-containing protein</fullName>
    </recommendedName>
</protein>
<keyword evidence="8" id="KW-1185">Reference proteome</keyword>
<dbReference type="Gene3D" id="1.10.10.60">
    <property type="entry name" value="Homeodomain-like"/>
    <property type="match status" value="1"/>
</dbReference>
<evidence type="ECO:0000313" key="6">
    <source>
        <dbReference type="EMBL" id="PNR43738.1"/>
    </source>
</evidence>
<dbReference type="SUPFAM" id="SSF46689">
    <property type="entry name" value="Homeodomain-like"/>
    <property type="match status" value="1"/>
</dbReference>
<dbReference type="PANTHER" id="PTHR31499">
    <property type="entry name" value="MYB FAMILY TRANSCRIPTION FACTOR PHL11"/>
    <property type="match status" value="1"/>
</dbReference>
<dbReference type="PaxDb" id="3218-PP1S391_54V6.1"/>
<dbReference type="Pfam" id="PF00249">
    <property type="entry name" value="Myb_DNA-binding"/>
    <property type="match status" value="1"/>
</dbReference>
<dbReference type="GeneID" id="112289587"/>
<dbReference type="FunCoup" id="A0A2K1JQC4">
    <property type="interactions" value="1"/>
</dbReference>
<reference evidence="6 8" key="2">
    <citation type="journal article" date="2018" name="Plant J.">
        <title>The Physcomitrella patens chromosome-scale assembly reveals moss genome structure and evolution.</title>
        <authorList>
            <person name="Lang D."/>
            <person name="Ullrich K.K."/>
            <person name="Murat F."/>
            <person name="Fuchs J."/>
            <person name="Jenkins J."/>
            <person name="Haas F.B."/>
            <person name="Piednoel M."/>
            <person name="Gundlach H."/>
            <person name="Van Bel M."/>
            <person name="Meyberg R."/>
            <person name="Vives C."/>
            <person name="Morata J."/>
            <person name="Symeonidi A."/>
            <person name="Hiss M."/>
            <person name="Muchero W."/>
            <person name="Kamisugi Y."/>
            <person name="Saleh O."/>
            <person name="Blanc G."/>
            <person name="Decker E.L."/>
            <person name="van Gessel N."/>
            <person name="Grimwood J."/>
            <person name="Hayes R.D."/>
            <person name="Graham S.W."/>
            <person name="Gunter L.E."/>
            <person name="McDaniel S.F."/>
            <person name="Hoernstein S.N.W."/>
            <person name="Larsson A."/>
            <person name="Li F.W."/>
            <person name="Perroud P.F."/>
            <person name="Phillips J."/>
            <person name="Ranjan P."/>
            <person name="Rokshar D.S."/>
            <person name="Rothfels C.J."/>
            <person name="Schneider L."/>
            <person name="Shu S."/>
            <person name="Stevenson D.W."/>
            <person name="Thummler F."/>
            <person name="Tillich M."/>
            <person name="Villarreal Aguilar J.C."/>
            <person name="Widiez T."/>
            <person name="Wong G.K."/>
            <person name="Wymore A."/>
            <person name="Zhang Y."/>
            <person name="Zimmer A.D."/>
            <person name="Quatrano R.S."/>
            <person name="Mayer K.F.X."/>
            <person name="Goodstein D."/>
            <person name="Casacuberta J.M."/>
            <person name="Vandepoele K."/>
            <person name="Reski R."/>
            <person name="Cuming A.C."/>
            <person name="Tuskan G.A."/>
            <person name="Maumus F."/>
            <person name="Salse J."/>
            <person name="Schmutz J."/>
            <person name="Rensing S.A."/>
        </authorList>
    </citation>
    <scope>NUCLEOTIDE SEQUENCE [LARGE SCALE GENOMIC DNA]</scope>
    <source>
        <strain evidence="7 8">cv. Gransden 2004</strain>
    </source>
</reference>
<feature type="region of interest" description="Disordered" evidence="4">
    <location>
        <begin position="1"/>
        <end position="42"/>
    </location>
</feature>
<organism evidence="6">
    <name type="scientific">Physcomitrium patens</name>
    <name type="common">Spreading-leaved earth moss</name>
    <name type="synonym">Physcomitrella patens</name>
    <dbReference type="NCBI Taxonomy" id="3218"/>
    <lineage>
        <taxon>Eukaryota</taxon>
        <taxon>Viridiplantae</taxon>
        <taxon>Streptophyta</taxon>
        <taxon>Embryophyta</taxon>
        <taxon>Bryophyta</taxon>
        <taxon>Bryophytina</taxon>
        <taxon>Bryopsida</taxon>
        <taxon>Funariidae</taxon>
        <taxon>Funariales</taxon>
        <taxon>Funariaceae</taxon>
        <taxon>Physcomitrium</taxon>
    </lineage>
</organism>
<feature type="region of interest" description="Disordered" evidence="4">
    <location>
        <begin position="245"/>
        <end position="266"/>
    </location>
</feature>
<evidence type="ECO:0000256" key="1">
    <source>
        <dbReference type="ARBA" id="ARBA00023015"/>
    </source>
</evidence>
<accession>A0A2K1JQC4</accession>
<dbReference type="Pfam" id="PF14379">
    <property type="entry name" value="Myb_CC_LHEQLE"/>
    <property type="match status" value="1"/>
</dbReference>
<dbReference type="Gramene" id="Pp3c12_11150V3.2">
    <property type="protein sequence ID" value="Pp3c12_11150V3.2"/>
    <property type="gene ID" value="Pp3c12_11150"/>
</dbReference>
<dbReference type="EnsemblPlants" id="Pp3c12_11150V3.1">
    <property type="protein sequence ID" value="Pp3c12_11150V3.1"/>
    <property type="gene ID" value="Pp3c12_11150"/>
</dbReference>
<dbReference type="FunFam" id="1.10.10.60:FF:000002">
    <property type="entry name" value="Myb family transcription factor"/>
    <property type="match status" value="1"/>
</dbReference>
<evidence type="ECO:0000256" key="3">
    <source>
        <dbReference type="ARBA" id="ARBA00023242"/>
    </source>
</evidence>
<evidence type="ECO:0000313" key="8">
    <source>
        <dbReference type="Proteomes" id="UP000006727"/>
    </source>
</evidence>
<dbReference type="AlphaFoldDB" id="A0A2K1JQC4"/>
<feature type="domain" description="HTH myb-type" evidence="5">
    <location>
        <begin position="340"/>
        <end position="401"/>
    </location>
</feature>
<dbReference type="PANTHER" id="PTHR31499:SF43">
    <property type="entry name" value="MYB FAMILY TRANSCRIPTION FACTOR APL"/>
    <property type="match status" value="1"/>
</dbReference>
<dbReference type="NCBIfam" id="TIGR01557">
    <property type="entry name" value="myb_SHAQKYF"/>
    <property type="match status" value="1"/>
</dbReference>